<dbReference type="InterPro" id="IPR052541">
    <property type="entry name" value="SQRD"/>
</dbReference>
<dbReference type="PANTHER" id="PTHR43755">
    <property type="match status" value="1"/>
</dbReference>
<dbReference type="EMBL" id="BARS01018722">
    <property type="protein sequence ID" value="GAF97534.1"/>
    <property type="molecule type" value="Genomic_DNA"/>
</dbReference>
<dbReference type="Gene3D" id="3.50.50.60">
    <property type="entry name" value="FAD/NAD(P)-binding domain"/>
    <property type="match status" value="2"/>
</dbReference>
<feature type="non-terminal residue" evidence="1">
    <location>
        <position position="1"/>
    </location>
</feature>
<name>X0TWA8_9ZZZZ</name>
<dbReference type="AlphaFoldDB" id="X0TWA8"/>
<dbReference type="InterPro" id="IPR036188">
    <property type="entry name" value="FAD/NAD-bd_sf"/>
</dbReference>
<sequence>ASSILGDMLEHKNIKIEADFNIMEVDHTQKAIRSYDEREIPFDLLVSIPTNMGSEVIERSGMGDELNFVPTDKHTLRSKKWENVWVIGDAGNTPTSKAGSVAHFMLDVIVENILRQMEGLEPLAKFDGHANCFIESGFEKGILIDFNYDVEPLPGKYPLPGFGPFSLLKESAANHWGKMTFRWVYWNMLLKGEEMPFESQMSMAGKWK</sequence>
<protein>
    <recommendedName>
        <fullName evidence="2">FAD/NAD(P)-binding domain-containing protein</fullName>
    </recommendedName>
</protein>
<dbReference type="SUPFAM" id="SSF51905">
    <property type="entry name" value="FAD/NAD(P)-binding domain"/>
    <property type="match status" value="1"/>
</dbReference>
<organism evidence="1">
    <name type="scientific">marine sediment metagenome</name>
    <dbReference type="NCBI Taxonomy" id="412755"/>
    <lineage>
        <taxon>unclassified sequences</taxon>
        <taxon>metagenomes</taxon>
        <taxon>ecological metagenomes</taxon>
    </lineage>
</organism>
<reference evidence="1" key="1">
    <citation type="journal article" date="2014" name="Front. Microbiol.">
        <title>High frequency of phylogenetically diverse reductive dehalogenase-homologous genes in deep subseafloor sedimentary metagenomes.</title>
        <authorList>
            <person name="Kawai M."/>
            <person name="Futagami T."/>
            <person name="Toyoda A."/>
            <person name="Takaki Y."/>
            <person name="Nishi S."/>
            <person name="Hori S."/>
            <person name="Arai W."/>
            <person name="Tsubouchi T."/>
            <person name="Morono Y."/>
            <person name="Uchiyama I."/>
            <person name="Ito T."/>
            <person name="Fujiyama A."/>
            <person name="Inagaki F."/>
            <person name="Takami H."/>
        </authorList>
    </citation>
    <scope>NUCLEOTIDE SEQUENCE</scope>
    <source>
        <strain evidence="1">Expedition CK06-06</strain>
    </source>
</reference>
<gene>
    <name evidence="1" type="ORF">S01H1_30422</name>
</gene>
<dbReference type="PANTHER" id="PTHR43755:SF1">
    <property type="entry name" value="FAD-DEPENDENT PYRIDINE NUCLEOTIDE-DISULPHIDE OXIDOREDUCTASE"/>
    <property type="match status" value="1"/>
</dbReference>
<proteinExistence type="predicted"/>
<accession>X0TWA8</accession>
<evidence type="ECO:0008006" key="2">
    <source>
        <dbReference type="Google" id="ProtNLM"/>
    </source>
</evidence>
<evidence type="ECO:0000313" key="1">
    <source>
        <dbReference type="EMBL" id="GAF97534.1"/>
    </source>
</evidence>
<comment type="caution">
    <text evidence="1">The sequence shown here is derived from an EMBL/GenBank/DDBJ whole genome shotgun (WGS) entry which is preliminary data.</text>
</comment>